<gene>
    <name evidence="1" type="ORF">SAMN05216354_2573</name>
</gene>
<evidence type="ECO:0000313" key="1">
    <source>
        <dbReference type="EMBL" id="SEG04485.1"/>
    </source>
</evidence>
<dbReference type="AlphaFoldDB" id="A0A1H5WYZ8"/>
<dbReference type="EMBL" id="FNUV01000007">
    <property type="protein sequence ID" value="SEG04485.1"/>
    <property type="molecule type" value="Genomic_DNA"/>
</dbReference>
<sequence>MKRFLFLSMLVFIAVMIYVSVHEKEDNTPLPQKLEKTMRLTKMKKYQDDDYDYVVRYPAFFEQTPDSILDKGSSRFSFWQDSTEVVQNTFVEPNADSLTIEQAMARYASELHATHQQKGDDYFILSGSLHTNSGAISGRCFYAKFVKHRKLWFVQTLTYPEDCEQAVKRLKEEIDKWKIW</sequence>
<dbReference type="RefSeq" id="WP_146063167.1">
    <property type="nucleotide sequence ID" value="NZ_FNUV01000007.1"/>
</dbReference>
<evidence type="ECO:0000313" key="2">
    <source>
        <dbReference type="Proteomes" id="UP000236735"/>
    </source>
</evidence>
<name>A0A1H5WYZ8_XYLRU</name>
<protein>
    <submittedName>
        <fullName evidence="1">Uncharacterized protein</fullName>
    </submittedName>
</protein>
<proteinExistence type="predicted"/>
<reference evidence="1 2" key="1">
    <citation type="submission" date="2016-10" db="EMBL/GenBank/DDBJ databases">
        <authorList>
            <person name="de Groot N.N."/>
        </authorList>
    </citation>
    <scope>NUCLEOTIDE SEQUENCE [LARGE SCALE GENOMIC DNA]</scope>
    <source>
        <strain evidence="1 2">AR32</strain>
    </source>
</reference>
<dbReference type="Proteomes" id="UP000236735">
    <property type="component" value="Unassembled WGS sequence"/>
</dbReference>
<organism evidence="1 2">
    <name type="scientific">Xylanibacter ruminicola</name>
    <name type="common">Prevotella ruminicola</name>
    <dbReference type="NCBI Taxonomy" id="839"/>
    <lineage>
        <taxon>Bacteria</taxon>
        <taxon>Pseudomonadati</taxon>
        <taxon>Bacteroidota</taxon>
        <taxon>Bacteroidia</taxon>
        <taxon>Bacteroidales</taxon>
        <taxon>Prevotellaceae</taxon>
        <taxon>Xylanibacter</taxon>
    </lineage>
</organism>
<accession>A0A1H5WYZ8</accession>